<dbReference type="EMBL" id="JBHSBI010000001">
    <property type="protein sequence ID" value="MFC4005631.1"/>
    <property type="molecule type" value="Genomic_DNA"/>
</dbReference>
<gene>
    <name evidence="1" type="ORF">ACFOY2_00240</name>
</gene>
<organism evidence="1 2">
    <name type="scientific">Nonomuraea purpurea</name>
    <dbReference type="NCBI Taxonomy" id="1849276"/>
    <lineage>
        <taxon>Bacteria</taxon>
        <taxon>Bacillati</taxon>
        <taxon>Actinomycetota</taxon>
        <taxon>Actinomycetes</taxon>
        <taxon>Streptosporangiales</taxon>
        <taxon>Streptosporangiaceae</taxon>
        <taxon>Nonomuraea</taxon>
    </lineage>
</organism>
<name>A0ABV8FV97_9ACTN</name>
<evidence type="ECO:0000313" key="1">
    <source>
        <dbReference type="EMBL" id="MFC4005631.1"/>
    </source>
</evidence>
<dbReference type="Proteomes" id="UP001595851">
    <property type="component" value="Unassembled WGS sequence"/>
</dbReference>
<proteinExistence type="predicted"/>
<sequence length="45" mass="4527">MLIAVGGAEATIPYGHPAPLGHGRDGGPGSRAPYGVGYFASLWTT</sequence>
<reference evidence="2" key="1">
    <citation type="journal article" date="2019" name="Int. J. Syst. Evol. Microbiol.">
        <title>The Global Catalogue of Microorganisms (GCM) 10K type strain sequencing project: providing services to taxonomists for standard genome sequencing and annotation.</title>
        <authorList>
            <consortium name="The Broad Institute Genomics Platform"/>
            <consortium name="The Broad Institute Genome Sequencing Center for Infectious Disease"/>
            <person name="Wu L."/>
            <person name="Ma J."/>
        </authorList>
    </citation>
    <scope>NUCLEOTIDE SEQUENCE [LARGE SCALE GENOMIC DNA]</scope>
    <source>
        <strain evidence="2">TBRC 1276</strain>
    </source>
</reference>
<accession>A0ABV8FV97</accession>
<comment type="caution">
    <text evidence="1">The sequence shown here is derived from an EMBL/GenBank/DDBJ whole genome shotgun (WGS) entry which is preliminary data.</text>
</comment>
<evidence type="ECO:0000313" key="2">
    <source>
        <dbReference type="Proteomes" id="UP001595851"/>
    </source>
</evidence>
<protein>
    <submittedName>
        <fullName evidence="1">Uncharacterized protein</fullName>
    </submittedName>
</protein>
<keyword evidence="2" id="KW-1185">Reference proteome</keyword>
<dbReference type="RefSeq" id="WP_379525823.1">
    <property type="nucleotide sequence ID" value="NZ_JBHSBI010000001.1"/>
</dbReference>